<name>A0A813MK11_9BILA</name>
<dbReference type="Pfam" id="PF20519">
    <property type="entry name" value="Polycystin_dom"/>
    <property type="match status" value="1"/>
</dbReference>
<keyword evidence="7 21" id="KW-0812">Transmembrane</keyword>
<evidence type="ECO:0000256" key="4">
    <source>
        <dbReference type="ARBA" id="ARBA00022448"/>
    </source>
</evidence>
<keyword evidence="16" id="KW-0968">Cytoplasmic vesicle</keyword>
<proteinExistence type="inferred from homology"/>
<dbReference type="SUPFAM" id="SSF47473">
    <property type="entry name" value="EF-hand"/>
    <property type="match status" value="1"/>
</dbReference>
<dbReference type="Gene3D" id="1.10.287.70">
    <property type="match status" value="1"/>
</dbReference>
<evidence type="ECO:0000256" key="15">
    <source>
        <dbReference type="ARBA" id="ARBA00023303"/>
    </source>
</evidence>
<feature type="compositionally biased region" description="Low complexity" evidence="20">
    <location>
        <begin position="761"/>
        <end position="772"/>
    </location>
</feature>
<dbReference type="InterPro" id="IPR046791">
    <property type="entry name" value="Polycystin_dom"/>
</dbReference>
<feature type="binding site" evidence="17">
    <location>
        <position position="653"/>
    </location>
    <ligand>
        <name>Ca(2+)</name>
        <dbReference type="ChEBI" id="CHEBI:29108"/>
        <label>2</label>
    </ligand>
</feature>
<sequence length="790" mass="90523">MSLSQYDESGTMQGMYGNSGFIEDDQPAAMEAEVYVNGKIQVGNKKNAKKSKKKKTQQKNFFAEACSLVRLLWATRQTEDIDKVKYPDKYVKITLRELIIYLIFLVVLCIVAFGMITSTTYAFANVLIGSFIEAKSSGDDPISFAEITHMNDIWTILLGPFVDNYFNDFEPTESNNETDSLVKFIANENRILGLARLRQVRVRSNSCVIPDDFKQEIRQCYSDWAPSVEDIETFGPFVGQNMTANVTAWFFQTEKQLKGSGHQGLMNYYDGSGYVMELSQDKNETLTRIQYLFDNLWIDRATRAVFVDFTVYNANINLFCQIKLVFELPATGGVVPSYVMRPVKLIRYVSTFDYFILVCEIIFIVFVLYYIVEEAIEIKKHRLSYFKTFWNILDVVILAIAIVCIVFNLYRHFKVNSLLEKLLENDDQFIDFDLLAYWQELFNNGIGFMSFLAWIKVFKYVSFNKTMTQLSLTLSRCAKDVTGFAIMFFIVFLAYAQLGYLIFGTQVKDFSTFSYSIFTLFRIILGDFDFESLEAANRVLGPIFFLTYVFFVFFVLLNMFIAIINDTYGEIKSEIANQKSEIELGSFFKKGYNRVLDKLNIRRAQIIDIQKAITTSDLNQDNIIDFIEFRNNLRSKGYGDVEIETLFAKYDIDGDRCLNEEEQKNMLKDLSEQNEELKQAYMLLDQAKANEPADGEEIKKRKRTEGVLFDDYSNLSSRIDKMESSIGSIVSKVDSVLTKLENAEKNKRNQGAMSSNSNRIMSGMDGSSSASGEKGKKKIKGLDPGSQSNC</sequence>
<dbReference type="GO" id="GO:0060170">
    <property type="term" value="C:ciliary membrane"/>
    <property type="evidence" value="ECO:0007669"/>
    <property type="project" value="UniProtKB-SubCell"/>
</dbReference>
<dbReference type="InterPro" id="IPR051223">
    <property type="entry name" value="Polycystin"/>
</dbReference>
<dbReference type="Gene3D" id="1.10.238.10">
    <property type="entry name" value="EF-hand"/>
    <property type="match status" value="1"/>
</dbReference>
<feature type="transmembrane region" description="Helical" evidence="21">
    <location>
        <begin position="354"/>
        <end position="372"/>
    </location>
</feature>
<evidence type="ECO:0000256" key="10">
    <source>
        <dbReference type="ARBA" id="ARBA00023065"/>
    </source>
</evidence>
<dbReference type="GO" id="GO:0031410">
    <property type="term" value="C:cytoplasmic vesicle"/>
    <property type="evidence" value="ECO:0007669"/>
    <property type="project" value="UniProtKB-SubCell"/>
</dbReference>
<evidence type="ECO:0000256" key="11">
    <source>
        <dbReference type="ARBA" id="ARBA00023136"/>
    </source>
</evidence>
<keyword evidence="9 19" id="KW-0175">Coiled coil</keyword>
<evidence type="ECO:0000256" key="6">
    <source>
        <dbReference type="ARBA" id="ARBA00022673"/>
    </source>
</evidence>
<dbReference type="Gene3D" id="1.20.5.340">
    <property type="match status" value="1"/>
</dbReference>
<dbReference type="InterPro" id="IPR013122">
    <property type="entry name" value="PKD1_2_channel"/>
</dbReference>
<evidence type="ECO:0000256" key="16">
    <source>
        <dbReference type="ARBA" id="ARBA00023329"/>
    </source>
</evidence>
<feature type="domain" description="EF-hand" evidence="22">
    <location>
        <begin position="638"/>
        <end position="673"/>
    </location>
</feature>
<evidence type="ECO:0000256" key="17">
    <source>
        <dbReference type="PIRSR" id="PIRSR603915-1"/>
    </source>
</evidence>
<keyword evidence="10 17" id="KW-0406">Ion transport</keyword>
<dbReference type="InterPro" id="IPR003915">
    <property type="entry name" value="PKD_2"/>
</dbReference>
<dbReference type="GO" id="GO:0005509">
    <property type="term" value="F:calcium ion binding"/>
    <property type="evidence" value="ECO:0007669"/>
    <property type="project" value="InterPro"/>
</dbReference>
<keyword evidence="4" id="KW-0813">Transport</keyword>
<accession>A0A813MK11</accession>
<gene>
    <name evidence="23" type="ORF">OXX778_LOCUS2088</name>
</gene>
<keyword evidence="17" id="KW-0106">Calcium</keyword>
<evidence type="ECO:0000256" key="13">
    <source>
        <dbReference type="ARBA" id="ARBA00023180"/>
    </source>
</evidence>
<evidence type="ECO:0000256" key="9">
    <source>
        <dbReference type="ARBA" id="ARBA00023054"/>
    </source>
</evidence>
<dbReference type="Proteomes" id="UP000663879">
    <property type="component" value="Unassembled WGS sequence"/>
</dbReference>
<keyword evidence="11 21" id="KW-0472">Membrane</keyword>
<evidence type="ECO:0000256" key="3">
    <source>
        <dbReference type="ARBA" id="ARBA00007200"/>
    </source>
</evidence>
<feature type="transmembrane region" description="Helical" evidence="21">
    <location>
        <begin position="543"/>
        <end position="564"/>
    </location>
</feature>
<evidence type="ECO:0000313" key="23">
    <source>
        <dbReference type="EMBL" id="CAF0720177.1"/>
    </source>
</evidence>
<keyword evidence="13" id="KW-0325">Glycoprotein</keyword>
<feature type="binding site" evidence="17">
    <location>
        <position position="655"/>
    </location>
    <ligand>
        <name>Ca(2+)</name>
        <dbReference type="ChEBI" id="CHEBI:29108"/>
        <label>2</label>
    </ligand>
</feature>
<feature type="binding site" evidence="17">
    <location>
        <position position="662"/>
    </location>
    <ligand>
        <name>Ca(2+)</name>
        <dbReference type="ChEBI" id="CHEBI:29108"/>
        <label>2</label>
    </ligand>
</feature>
<evidence type="ECO:0000256" key="12">
    <source>
        <dbReference type="ARBA" id="ARBA00023157"/>
    </source>
</evidence>
<keyword evidence="14" id="KW-0966">Cell projection</keyword>
<feature type="transmembrane region" description="Helical" evidence="21">
    <location>
        <begin position="98"/>
        <end position="124"/>
    </location>
</feature>
<keyword evidence="24" id="KW-1185">Reference proteome</keyword>
<organism evidence="23 24">
    <name type="scientific">Brachionus calyciflorus</name>
    <dbReference type="NCBI Taxonomy" id="104777"/>
    <lineage>
        <taxon>Eukaryota</taxon>
        <taxon>Metazoa</taxon>
        <taxon>Spiralia</taxon>
        <taxon>Gnathifera</taxon>
        <taxon>Rotifera</taxon>
        <taxon>Eurotatoria</taxon>
        <taxon>Monogononta</taxon>
        <taxon>Pseudotrocha</taxon>
        <taxon>Ploima</taxon>
        <taxon>Brachionidae</taxon>
        <taxon>Brachionus</taxon>
    </lineage>
</organism>
<feature type="coiled-coil region" evidence="19">
    <location>
        <begin position="660"/>
        <end position="690"/>
    </location>
</feature>
<evidence type="ECO:0000256" key="18">
    <source>
        <dbReference type="PIRSR" id="PIRSR603915-2"/>
    </source>
</evidence>
<evidence type="ECO:0000256" key="7">
    <source>
        <dbReference type="ARBA" id="ARBA00022692"/>
    </source>
</evidence>
<evidence type="ECO:0000256" key="8">
    <source>
        <dbReference type="ARBA" id="ARBA00022989"/>
    </source>
</evidence>
<evidence type="ECO:0000259" key="22">
    <source>
        <dbReference type="PROSITE" id="PS50222"/>
    </source>
</evidence>
<comment type="similarity">
    <text evidence="3">Belongs to the polycystin family.</text>
</comment>
<comment type="caution">
    <text evidence="23">The sequence shown here is derived from an EMBL/GenBank/DDBJ whole genome shotgun (WGS) entry which is preliminary data.</text>
</comment>
<dbReference type="PANTHER" id="PTHR10877:SF183">
    <property type="entry name" value="AT14535P-RELATED"/>
    <property type="match status" value="1"/>
</dbReference>
<dbReference type="GO" id="GO:0050982">
    <property type="term" value="P:detection of mechanical stimulus"/>
    <property type="evidence" value="ECO:0007669"/>
    <property type="project" value="TreeGrafter"/>
</dbReference>
<dbReference type="AlphaFoldDB" id="A0A813MK11"/>
<keyword evidence="17" id="KW-0109">Calcium transport</keyword>
<feature type="compositionally biased region" description="Polar residues" evidence="20">
    <location>
        <begin position="749"/>
        <end position="760"/>
    </location>
</feature>
<keyword evidence="6 17" id="KW-0107">Calcium channel</keyword>
<evidence type="ECO:0000256" key="20">
    <source>
        <dbReference type="SAM" id="MobiDB-lite"/>
    </source>
</evidence>
<feature type="binding site" evidence="17">
    <location>
        <position position="651"/>
    </location>
    <ligand>
        <name>Ca(2+)</name>
        <dbReference type="ChEBI" id="CHEBI:29108"/>
        <label>2</label>
    </ligand>
</feature>
<dbReference type="PANTHER" id="PTHR10877">
    <property type="entry name" value="POLYCYSTIN FAMILY MEMBER"/>
    <property type="match status" value="1"/>
</dbReference>
<dbReference type="FunFam" id="1.10.287.70:FF:000055">
    <property type="entry name" value="Polycystic kidney disease 2-like 1"/>
    <property type="match status" value="1"/>
</dbReference>
<keyword evidence="12" id="KW-1015">Disulfide bond</keyword>
<feature type="region of interest" description="Disordered" evidence="20">
    <location>
        <begin position="742"/>
        <end position="790"/>
    </location>
</feature>
<keyword evidence="8 21" id="KW-1133">Transmembrane helix</keyword>
<evidence type="ECO:0000256" key="14">
    <source>
        <dbReference type="ARBA" id="ARBA00023273"/>
    </source>
</evidence>
<keyword evidence="15 17" id="KW-0407">Ion channel</keyword>
<protein>
    <recommendedName>
        <fullName evidence="22">EF-hand domain-containing protein</fullName>
    </recommendedName>
</protein>
<dbReference type="PRINTS" id="PR01433">
    <property type="entry name" value="POLYCYSTIN2"/>
</dbReference>
<dbReference type="InterPro" id="IPR027359">
    <property type="entry name" value="Volt_channel_dom_sf"/>
</dbReference>
<evidence type="ECO:0000313" key="24">
    <source>
        <dbReference type="Proteomes" id="UP000663879"/>
    </source>
</evidence>
<evidence type="ECO:0000256" key="19">
    <source>
        <dbReference type="SAM" id="Coils"/>
    </source>
</evidence>
<evidence type="ECO:0000256" key="5">
    <source>
        <dbReference type="ARBA" id="ARBA00022475"/>
    </source>
</evidence>
<dbReference type="EMBL" id="CAJNOC010000154">
    <property type="protein sequence ID" value="CAF0720177.1"/>
    <property type="molecule type" value="Genomic_DNA"/>
</dbReference>
<dbReference type="Pfam" id="PF08016">
    <property type="entry name" value="PKD_channel"/>
    <property type="match status" value="1"/>
</dbReference>
<feature type="transmembrane region" description="Helical" evidence="21">
    <location>
        <begin position="441"/>
        <end position="461"/>
    </location>
</feature>
<feature type="transmembrane region" description="Helical" evidence="21">
    <location>
        <begin position="481"/>
        <end position="503"/>
    </location>
</feature>
<dbReference type="InterPro" id="IPR011992">
    <property type="entry name" value="EF-hand-dom_pair"/>
</dbReference>
<dbReference type="PROSITE" id="PS50222">
    <property type="entry name" value="EF_HAND_2"/>
    <property type="match status" value="1"/>
</dbReference>
<evidence type="ECO:0000256" key="2">
    <source>
        <dbReference type="ARBA" id="ARBA00004541"/>
    </source>
</evidence>
<comment type="subcellular location">
    <subcellularLocation>
        <location evidence="1">Cell projection</location>
        <location evidence="1">Cilium membrane</location>
        <topology evidence="1">Multi-pass membrane protein</topology>
    </subcellularLocation>
    <subcellularLocation>
        <location evidence="2">Cytoplasmic vesicle</location>
    </subcellularLocation>
</comment>
<evidence type="ECO:0000256" key="1">
    <source>
        <dbReference type="ARBA" id="ARBA00004272"/>
    </source>
</evidence>
<feature type="transmembrane region" description="Helical" evidence="21">
    <location>
        <begin position="392"/>
        <end position="410"/>
    </location>
</feature>
<dbReference type="OrthoDB" id="444119at2759"/>
<dbReference type="GO" id="GO:0005262">
    <property type="term" value="F:calcium channel activity"/>
    <property type="evidence" value="ECO:0007669"/>
    <property type="project" value="UniProtKB-KW"/>
</dbReference>
<keyword evidence="5" id="KW-1003">Cell membrane</keyword>
<evidence type="ECO:0000256" key="21">
    <source>
        <dbReference type="SAM" id="Phobius"/>
    </source>
</evidence>
<feature type="disulfide bond" evidence="18">
    <location>
        <begin position="207"/>
        <end position="220"/>
    </location>
</feature>
<dbReference type="SMART" id="SM00054">
    <property type="entry name" value="EFh"/>
    <property type="match status" value="2"/>
</dbReference>
<keyword evidence="17" id="KW-0479">Metal-binding</keyword>
<reference evidence="23" key="1">
    <citation type="submission" date="2021-02" db="EMBL/GenBank/DDBJ databases">
        <authorList>
            <person name="Nowell W R."/>
        </authorList>
    </citation>
    <scope>NUCLEOTIDE SEQUENCE</scope>
    <source>
        <strain evidence="23">Ploen Becks lab</strain>
    </source>
</reference>
<dbReference type="Gene3D" id="1.20.120.350">
    <property type="entry name" value="Voltage-gated potassium channels. Chain C"/>
    <property type="match status" value="1"/>
</dbReference>
<dbReference type="InterPro" id="IPR002048">
    <property type="entry name" value="EF_hand_dom"/>
</dbReference>